<organism evidence="1">
    <name type="scientific">Siphoviridae sp. ctJER10</name>
    <dbReference type="NCBI Taxonomy" id="2825430"/>
    <lineage>
        <taxon>Viruses</taxon>
        <taxon>Duplodnaviria</taxon>
        <taxon>Heunggongvirae</taxon>
        <taxon>Uroviricota</taxon>
        <taxon>Caudoviricetes</taxon>
    </lineage>
</organism>
<protein>
    <submittedName>
        <fullName evidence="1">Uncharacterized protein</fullName>
    </submittedName>
</protein>
<sequence length="50" mass="5803">MKELDVVKLKNGEEVTLLHFYKDGYIQVENADSNIYEIKTSDILKVIEES</sequence>
<reference evidence="1" key="1">
    <citation type="journal article" date="2021" name="Proc. Natl. Acad. Sci. U.S.A.">
        <title>A Catalog of Tens of Thousands of Viruses from Human Metagenomes Reveals Hidden Associations with Chronic Diseases.</title>
        <authorList>
            <person name="Tisza M.J."/>
            <person name="Buck C.B."/>
        </authorList>
    </citation>
    <scope>NUCLEOTIDE SEQUENCE</scope>
    <source>
        <strain evidence="1">CtJER10</strain>
    </source>
</reference>
<accession>A0A8S5PUX1</accession>
<evidence type="ECO:0000313" key="1">
    <source>
        <dbReference type="EMBL" id="DAE10552.1"/>
    </source>
</evidence>
<proteinExistence type="predicted"/>
<dbReference type="EMBL" id="BK015513">
    <property type="protein sequence ID" value="DAE10552.1"/>
    <property type="molecule type" value="Genomic_DNA"/>
</dbReference>
<name>A0A8S5PUX1_9CAUD</name>